<proteinExistence type="inferred from homology"/>
<sequence length="181" mass="20082">MASHSSNGSKHLQGHASDVVVVTPCGACKMLRRRCVEKCILAPHFPPTEPLKFAMAHRVFGASNIVKLLQELKESERADAVSSMVYEANARIIDPVYGSAGTIFQLQNQVNELHAQLAKAKAEIFNMNCQLEVMVSTEMCRSSQTISHQSFNEFEDGSFSSIPCVYLDDDQDSSWDNIIWA</sequence>
<name>A0AAD5C2M7_AMBAR</name>
<dbReference type="EMBL" id="JAMZMK010009871">
    <property type="protein sequence ID" value="KAI7733972.1"/>
    <property type="molecule type" value="Genomic_DNA"/>
</dbReference>
<dbReference type="PANTHER" id="PTHR31301">
    <property type="entry name" value="LOB DOMAIN-CONTAINING PROTEIN 4-RELATED"/>
    <property type="match status" value="1"/>
</dbReference>
<accession>A0AAD5C2M7</accession>
<comment type="caution">
    <text evidence="4">The sequence shown here is derived from an EMBL/GenBank/DDBJ whole genome shotgun (WGS) entry which is preliminary data.</text>
</comment>
<keyword evidence="5" id="KW-1185">Reference proteome</keyword>
<dbReference type="AlphaFoldDB" id="A0AAD5C2M7"/>
<comment type="similarity">
    <text evidence="1">Belongs to the LOB domain-containing protein family.</text>
</comment>
<dbReference type="InterPro" id="IPR004883">
    <property type="entry name" value="LOB"/>
</dbReference>
<evidence type="ECO:0000313" key="5">
    <source>
        <dbReference type="Proteomes" id="UP001206925"/>
    </source>
</evidence>
<keyword evidence="2" id="KW-0175">Coiled coil</keyword>
<reference evidence="4" key="1">
    <citation type="submission" date="2022-06" db="EMBL/GenBank/DDBJ databases">
        <title>Uncovering the hologenomic basis of an extraordinary plant invasion.</title>
        <authorList>
            <person name="Bieker V.C."/>
            <person name="Martin M.D."/>
            <person name="Gilbert T."/>
            <person name="Hodgins K."/>
            <person name="Battlay P."/>
            <person name="Petersen B."/>
            <person name="Wilson J."/>
        </authorList>
    </citation>
    <scope>NUCLEOTIDE SEQUENCE</scope>
    <source>
        <strain evidence="4">AA19_3_7</strain>
        <tissue evidence="4">Leaf</tissue>
    </source>
</reference>
<evidence type="ECO:0000259" key="3">
    <source>
        <dbReference type="PROSITE" id="PS50891"/>
    </source>
</evidence>
<dbReference type="Proteomes" id="UP001206925">
    <property type="component" value="Unassembled WGS sequence"/>
</dbReference>
<dbReference type="PANTHER" id="PTHR31301:SF104">
    <property type="entry name" value="LOB DOMAIN-CONTAINING PROTEIN 1-LIKE"/>
    <property type="match status" value="1"/>
</dbReference>
<evidence type="ECO:0000256" key="2">
    <source>
        <dbReference type="SAM" id="Coils"/>
    </source>
</evidence>
<protein>
    <recommendedName>
        <fullName evidence="3">LOB domain-containing protein</fullName>
    </recommendedName>
</protein>
<feature type="domain" description="LOB" evidence="3">
    <location>
        <begin position="23"/>
        <end position="124"/>
    </location>
</feature>
<feature type="coiled-coil region" evidence="2">
    <location>
        <begin position="103"/>
        <end position="130"/>
    </location>
</feature>
<evidence type="ECO:0000256" key="1">
    <source>
        <dbReference type="ARBA" id="ARBA00005474"/>
    </source>
</evidence>
<dbReference type="Pfam" id="PF03195">
    <property type="entry name" value="LOB"/>
    <property type="match status" value="1"/>
</dbReference>
<evidence type="ECO:0000313" key="4">
    <source>
        <dbReference type="EMBL" id="KAI7733972.1"/>
    </source>
</evidence>
<organism evidence="4 5">
    <name type="scientific">Ambrosia artemisiifolia</name>
    <name type="common">Common ragweed</name>
    <dbReference type="NCBI Taxonomy" id="4212"/>
    <lineage>
        <taxon>Eukaryota</taxon>
        <taxon>Viridiplantae</taxon>
        <taxon>Streptophyta</taxon>
        <taxon>Embryophyta</taxon>
        <taxon>Tracheophyta</taxon>
        <taxon>Spermatophyta</taxon>
        <taxon>Magnoliopsida</taxon>
        <taxon>eudicotyledons</taxon>
        <taxon>Gunneridae</taxon>
        <taxon>Pentapetalae</taxon>
        <taxon>asterids</taxon>
        <taxon>campanulids</taxon>
        <taxon>Asterales</taxon>
        <taxon>Asteraceae</taxon>
        <taxon>Asteroideae</taxon>
        <taxon>Heliantheae alliance</taxon>
        <taxon>Heliantheae</taxon>
        <taxon>Ambrosia</taxon>
    </lineage>
</organism>
<dbReference type="PROSITE" id="PS50891">
    <property type="entry name" value="LOB"/>
    <property type="match status" value="1"/>
</dbReference>
<gene>
    <name evidence="4" type="ORF">M8C21_022857</name>
</gene>